<evidence type="ECO:0000313" key="2">
    <source>
        <dbReference type="EMBL" id="KAK9267360.1"/>
    </source>
</evidence>
<dbReference type="AlphaFoldDB" id="A0AAP0R3Q4"/>
<accession>A0AAP0R3Q4</accession>
<dbReference type="Proteomes" id="UP001415857">
    <property type="component" value="Unassembled WGS sequence"/>
</dbReference>
<evidence type="ECO:0000313" key="3">
    <source>
        <dbReference type="Proteomes" id="UP001415857"/>
    </source>
</evidence>
<dbReference type="SUPFAM" id="SSF55008">
    <property type="entry name" value="HMA, heavy metal-associated domain"/>
    <property type="match status" value="1"/>
</dbReference>
<name>A0AAP0R3Q4_LIQFO</name>
<organism evidence="2 3">
    <name type="scientific">Liquidambar formosana</name>
    <name type="common">Formosan gum</name>
    <dbReference type="NCBI Taxonomy" id="63359"/>
    <lineage>
        <taxon>Eukaryota</taxon>
        <taxon>Viridiplantae</taxon>
        <taxon>Streptophyta</taxon>
        <taxon>Embryophyta</taxon>
        <taxon>Tracheophyta</taxon>
        <taxon>Spermatophyta</taxon>
        <taxon>Magnoliopsida</taxon>
        <taxon>eudicotyledons</taxon>
        <taxon>Gunneridae</taxon>
        <taxon>Pentapetalae</taxon>
        <taxon>Saxifragales</taxon>
        <taxon>Altingiaceae</taxon>
        <taxon>Liquidambar</taxon>
    </lineage>
</organism>
<feature type="region of interest" description="Disordered" evidence="1">
    <location>
        <begin position="77"/>
        <end position="111"/>
    </location>
</feature>
<dbReference type="EMBL" id="JBBPBK010000016">
    <property type="protein sequence ID" value="KAK9267360.1"/>
    <property type="molecule type" value="Genomic_DNA"/>
</dbReference>
<feature type="compositionally biased region" description="Basic and acidic residues" evidence="1">
    <location>
        <begin position="77"/>
        <end position="108"/>
    </location>
</feature>
<comment type="caution">
    <text evidence="2">The sequence shown here is derived from an EMBL/GenBank/DDBJ whole genome shotgun (WGS) entry which is preliminary data.</text>
</comment>
<gene>
    <name evidence="2" type="ORF">L1049_009785</name>
</gene>
<reference evidence="2 3" key="1">
    <citation type="journal article" date="2024" name="Plant J.">
        <title>Genome sequences and population genomics reveal climatic adaptation and genomic divergence between two closely related sweetgum species.</title>
        <authorList>
            <person name="Xu W.Q."/>
            <person name="Ren C.Q."/>
            <person name="Zhang X.Y."/>
            <person name="Comes H.P."/>
            <person name="Liu X.H."/>
            <person name="Li Y.G."/>
            <person name="Kettle C.J."/>
            <person name="Jalonen R."/>
            <person name="Gaisberger H."/>
            <person name="Ma Y.Z."/>
            <person name="Qiu Y.X."/>
        </authorList>
    </citation>
    <scope>NUCLEOTIDE SEQUENCE [LARGE SCALE GENOMIC DNA]</scope>
    <source>
        <strain evidence="2">Hangzhou</strain>
    </source>
</reference>
<protein>
    <submittedName>
        <fullName evidence="2">Uncharacterized protein</fullName>
    </submittedName>
</protein>
<sequence length="239" mass="25783">MAEKVTTMSLSVDLQCSGCYKKIKKLLCKFPEIQDQRYDEKSNKVIITVVCCSPDKIRQKLCCKGGGLIKSIDIIPKKEPEKKEPEKEKKPEKKKEPEKKEPEKKKEPVAPVPGYPPVYPVGIIGVSCRPWYEGYGDLRVTTDVVVVAAEPAGHVHVTTVVGVVVVEPPGDHHVTLVVSVGVAEPPGDLHVTLVVGVGVAEPPGDLHVTLVVSVGVAEPPGDLHVTLVVGVGVVEPRFM</sequence>
<dbReference type="Gene3D" id="3.30.70.100">
    <property type="match status" value="1"/>
</dbReference>
<dbReference type="GO" id="GO:0046872">
    <property type="term" value="F:metal ion binding"/>
    <property type="evidence" value="ECO:0007669"/>
    <property type="project" value="InterPro"/>
</dbReference>
<dbReference type="PANTHER" id="PTHR47005">
    <property type="entry name" value="HEAVY METAL TRANSPORT/DETOXIFICATION SUPERFAMILY PROTEIN"/>
    <property type="match status" value="1"/>
</dbReference>
<dbReference type="InterPro" id="IPR036163">
    <property type="entry name" value="HMA_dom_sf"/>
</dbReference>
<dbReference type="PANTHER" id="PTHR47005:SF5">
    <property type="entry name" value="HEAVY METAL TRANSPORT_DETOXIFICATION SUPERFAMILY PROTEIN"/>
    <property type="match status" value="1"/>
</dbReference>
<proteinExistence type="predicted"/>
<keyword evidence="3" id="KW-1185">Reference proteome</keyword>
<evidence type="ECO:0000256" key="1">
    <source>
        <dbReference type="SAM" id="MobiDB-lite"/>
    </source>
</evidence>